<dbReference type="Pfam" id="PF00933">
    <property type="entry name" value="Glyco_hydro_3"/>
    <property type="match status" value="1"/>
</dbReference>
<evidence type="ECO:0000256" key="6">
    <source>
        <dbReference type="ARBA" id="ARBA00023001"/>
    </source>
</evidence>
<dbReference type="InterPro" id="IPR001764">
    <property type="entry name" value="Glyco_hydro_3_N"/>
</dbReference>
<evidence type="ECO:0000259" key="10">
    <source>
        <dbReference type="Pfam" id="PF00933"/>
    </source>
</evidence>
<organism evidence="11">
    <name type="scientific">Ganoderma boninense</name>
    <dbReference type="NCBI Taxonomy" id="34458"/>
    <lineage>
        <taxon>Eukaryota</taxon>
        <taxon>Fungi</taxon>
        <taxon>Dikarya</taxon>
        <taxon>Basidiomycota</taxon>
        <taxon>Agaricomycotina</taxon>
        <taxon>Agaricomycetes</taxon>
        <taxon>Polyporales</taxon>
        <taxon>Polyporaceae</taxon>
        <taxon>Ganoderma</taxon>
    </lineage>
</organism>
<comment type="pathway">
    <text evidence="2">Glycan metabolism; cellulose degradation.</text>
</comment>
<feature type="domain" description="Glycoside hydrolase family 3 N-terminal" evidence="10">
    <location>
        <begin position="8"/>
        <end position="64"/>
    </location>
</feature>
<keyword evidence="11" id="KW-0808">Transferase</keyword>
<dbReference type="Gene3D" id="3.20.20.300">
    <property type="entry name" value="Glycoside hydrolase, family 3, N-terminal domain"/>
    <property type="match status" value="1"/>
</dbReference>
<evidence type="ECO:0000256" key="5">
    <source>
        <dbReference type="ARBA" id="ARBA00022801"/>
    </source>
</evidence>
<sequence>MLHRTQHELYSHPFLRSVQANVASVMCSYINGTFACENDKAMNGILKGELGFQGYVMSDWYATHSTAPAINGGLDMTMPGDEFFASFSR</sequence>
<dbReference type="SUPFAM" id="SSF51445">
    <property type="entry name" value="(Trans)glycosidases"/>
    <property type="match status" value="1"/>
</dbReference>
<dbReference type="PANTHER" id="PTHR42715">
    <property type="entry name" value="BETA-GLUCOSIDASE"/>
    <property type="match status" value="1"/>
</dbReference>
<reference evidence="11" key="1">
    <citation type="submission" date="2019-10" db="EMBL/GenBank/DDBJ databases">
        <authorList>
            <person name="Nor Muhammad N."/>
        </authorList>
    </citation>
    <scope>NUCLEOTIDE SEQUENCE</scope>
</reference>
<dbReference type="GO" id="GO:0008422">
    <property type="term" value="F:beta-glucosidase activity"/>
    <property type="evidence" value="ECO:0007669"/>
    <property type="project" value="UniProtKB-EC"/>
</dbReference>
<proteinExistence type="inferred from homology"/>
<comment type="similarity">
    <text evidence="3">Belongs to the glycosyl hydrolase 3 family.</text>
</comment>
<keyword evidence="8" id="KW-0326">Glycosidase</keyword>
<name>A0A5K1JUE1_9APHY</name>
<evidence type="ECO:0000313" key="11">
    <source>
        <dbReference type="EMBL" id="VWO95455.1"/>
    </source>
</evidence>
<dbReference type="PANTHER" id="PTHR42715:SF2">
    <property type="entry name" value="BETA-GLUCOSIDASE F-RELATED"/>
    <property type="match status" value="1"/>
</dbReference>
<dbReference type="InterPro" id="IPR017853">
    <property type="entry name" value="GH"/>
</dbReference>
<dbReference type="EC" id="3.2.1.21" evidence="4"/>
<gene>
    <name evidence="11" type="primary">M1W4B7</name>
</gene>
<keyword evidence="7" id="KW-0119">Carbohydrate metabolism</keyword>
<evidence type="ECO:0000256" key="7">
    <source>
        <dbReference type="ARBA" id="ARBA00023277"/>
    </source>
</evidence>
<protein>
    <recommendedName>
        <fullName evidence="4">beta-glucosidase</fullName>
        <ecNumber evidence="4">3.2.1.21</ecNumber>
    </recommendedName>
</protein>
<evidence type="ECO:0000256" key="2">
    <source>
        <dbReference type="ARBA" id="ARBA00004987"/>
    </source>
</evidence>
<keyword evidence="6" id="KW-0136">Cellulose degradation</keyword>
<dbReference type="InterPro" id="IPR050288">
    <property type="entry name" value="Cellulose_deg_GH3"/>
</dbReference>
<dbReference type="GO" id="GO:0030245">
    <property type="term" value="P:cellulose catabolic process"/>
    <property type="evidence" value="ECO:0007669"/>
    <property type="project" value="UniProtKB-KW"/>
</dbReference>
<dbReference type="EMBL" id="LR724838">
    <property type="protein sequence ID" value="VWO95455.1"/>
    <property type="molecule type" value="Genomic_DNA"/>
</dbReference>
<evidence type="ECO:0000256" key="8">
    <source>
        <dbReference type="ARBA" id="ARBA00023295"/>
    </source>
</evidence>
<keyword evidence="9" id="KW-0624">Polysaccharide degradation</keyword>
<evidence type="ECO:0000256" key="1">
    <source>
        <dbReference type="ARBA" id="ARBA00000448"/>
    </source>
</evidence>
<keyword evidence="5" id="KW-0378">Hydrolase</keyword>
<dbReference type="AlphaFoldDB" id="A0A5K1JUE1"/>
<evidence type="ECO:0000256" key="3">
    <source>
        <dbReference type="ARBA" id="ARBA00005336"/>
    </source>
</evidence>
<dbReference type="GO" id="GO:0016740">
    <property type="term" value="F:transferase activity"/>
    <property type="evidence" value="ECO:0007669"/>
    <property type="project" value="UniProtKB-KW"/>
</dbReference>
<dbReference type="InterPro" id="IPR036962">
    <property type="entry name" value="Glyco_hydro_3_N_sf"/>
</dbReference>
<evidence type="ECO:0000256" key="4">
    <source>
        <dbReference type="ARBA" id="ARBA00012744"/>
    </source>
</evidence>
<comment type="catalytic activity">
    <reaction evidence="1">
        <text>Hydrolysis of terminal, non-reducing beta-D-glucosyl residues with release of beta-D-glucose.</text>
        <dbReference type="EC" id="3.2.1.21"/>
    </reaction>
</comment>
<evidence type="ECO:0000256" key="9">
    <source>
        <dbReference type="ARBA" id="ARBA00023326"/>
    </source>
</evidence>
<accession>A0A5K1JUE1</accession>